<dbReference type="Proteomes" id="UP000509667">
    <property type="component" value="Chromosome"/>
</dbReference>
<dbReference type="InterPro" id="IPR011006">
    <property type="entry name" value="CheY-like_superfamily"/>
</dbReference>
<organism evidence="6 7">
    <name type="scientific">Halosimplex rubrum</name>
    <dbReference type="NCBI Taxonomy" id="869889"/>
    <lineage>
        <taxon>Archaea</taxon>
        <taxon>Methanobacteriati</taxon>
        <taxon>Methanobacteriota</taxon>
        <taxon>Stenosarchaea group</taxon>
        <taxon>Halobacteria</taxon>
        <taxon>Halobacteriales</taxon>
        <taxon>Haloarculaceae</taxon>
        <taxon>Halosimplex</taxon>
    </lineage>
</organism>
<evidence type="ECO:0000256" key="1">
    <source>
        <dbReference type="ARBA" id="ARBA00022553"/>
    </source>
</evidence>
<dbReference type="PANTHER" id="PTHR43547:SF2">
    <property type="entry name" value="HYBRID SIGNAL TRANSDUCTION HISTIDINE KINASE C"/>
    <property type="match status" value="1"/>
</dbReference>
<dbReference type="CDD" id="cd00156">
    <property type="entry name" value="REC"/>
    <property type="match status" value="1"/>
</dbReference>
<dbReference type="SUPFAM" id="SSF52172">
    <property type="entry name" value="CheY-like"/>
    <property type="match status" value="1"/>
</dbReference>
<dbReference type="PRINTS" id="PR00344">
    <property type="entry name" value="BCTRLSENSOR"/>
</dbReference>
<dbReference type="Pfam" id="PF08448">
    <property type="entry name" value="PAS_4"/>
    <property type="match status" value="1"/>
</dbReference>
<dbReference type="Gene3D" id="3.30.450.20">
    <property type="entry name" value="PAS domain"/>
    <property type="match status" value="1"/>
</dbReference>
<keyword evidence="7" id="KW-1185">Reference proteome</keyword>
<dbReference type="OrthoDB" id="3369at2157"/>
<sequence>MDTSSIDVLLVDDSGFFRTIVSDRLGEAADISVWKAENGEQALSTLADRSVDCIVSDFEMPGLNGLELYRRVEEEYGLPFILLTGQGDERTASRAIGAGVDDYLRKDDIAEEGQLQLLANRIENVVAQRRANEKYELLVNNTPDEITQVGVDGTIAAANEAAARSFDTTRSELTGAHLSDMLPKETAASRIEHGRRALTAGSAVTFQDSFGVRHFHNVAAPVSVGSEADSFQLITRDITEQKRRERELETRTEELAVINRLVRHDINNDIQLLLAWADGIDRYVDDEEGQEYVDRIQGTCDHIDELTTIARDFVDSIGSDAEFSLTGIDLRQILDDEIEKADRRHDDLTVTAERPIPSVAVRANELLSSVFGNLLSNAARHNDAADPHVSVGVEESATEVTVRFADNGPGVPDSQKDAIFGKGEMGPESPGTGIGLYLAHTLVEQYGGEIAVSDNEPTGSVFTVTLPKHA</sequence>
<protein>
    <submittedName>
        <fullName evidence="6">Hybrid sensor histidine kinase/response regulator</fullName>
    </submittedName>
</protein>
<reference evidence="6 7" key="1">
    <citation type="submission" date="2020-07" db="EMBL/GenBank/DDBJ databases">
        <title>Halosimplex pelagicum sp. nov. and Halosimplex rubrum sp. nov., isolated from salted brown alga Laminaria, and emended description of the genus Halosimplex.</title>
        <authorList>
            <person name="Cui H."/>
        </authorList>
    </citation>
    <scope>NUCLEOTIDE SEQUENCE [LARGE SCALE GENOMIC DNA]</scope>
    <source>
        <strain evidence="6 7">R27</strain>
    </source>
</reference>
<name>A0A7D5T2L6_9EURY</name>
<dbReference type="EMBL" id="CP058910">
    <property type="protein sequence ID" value="QLH79968.1"/>
    <property type="molecule type" value="Genomic_DNA"/>
</dbReference>
<dbReference type="InterPro" id="IPR003594">
    <property type="entry name" value="HATPase_dom"/>
</dbReference>
<dbReference type="InterPro" id="IPR001789">
    <property type="entry name" value="Sig_transdc_resp-reg_receiver"/>
</dbReference>
<dbReference type="InterPro" id="IPR035965">
    <property type="entry name" value="PAS-like_dom_sf"/>
</dbReference>
<feature type="domain" description="Histidine kinase" evidence="3">
    <location>
        <begin position="261"/>
        <end position="470"/>
    </location>
</feature>
<dbReference type="PROSITE" id="PS50110">
    <property type="entry name" value="RESPONSE_REGULATORY"/>
    <property type="match status" value="1"/>
</dbReference>
<gene>
    <name evidence="6" type="ORF">HZS55_09405</name>
</gene>
<accession>A0A7D5T2L6</accession>
<keyword evidence="6" id="KW-0808">Transferase</keyword>
<dbReference type="SUPFAM" id="SSF55874">
    <property type="entry name" value="ATPase domain of HSP90 chaperone/DNA topoisomerase II/histidine kinase"/>
    <property type="match status" value="1"/>
</dbReference>
<dbReference type="Gene3D" id="3.30.565.10">
    <property type="entry name" value="Histidine kinase-like ATPase, C-terminal domain"/>
    <property type="match status" value="1"/>
</dbReference>
<dbReference type="SMART" id="SM00091">
    <property type="entry name" value="PAS"/>
    <property type="match status" value="1"/>
</dbReference>
<dbReference type="Pfam" id="PF00072">
    <property type="entry name" value="Response_reg"/>
    <property type="match status" value="1"/>
</dbReference>
<keyword evidence="6" id="KW-0418">Kinase</keyword>
<dbReference type="PANTHER" id="PTHR43547">
    <property type="entry name" value="TWO-COMPONENT HISTIDINE KINASE"/>
    <property type="match status" value="1"/>
</dbReference>
<evidence type="ECO:0000313" key="7">
    <source>
        <dbReference type="Proteomes" id="UP000509667"/>
    </source>
</evidence>
<keyword evidence="1 2" id="KW-0597">Phosphoprotein</keyword>
<dbReference type="PROSITE" id="PS50109">
    <property type="entry name" value="HIS_KIN"/>
    <property type="match status" value="1"/>
</dbReference>
<dbReference type="InterPro" id="IPR013656">
    <property type="entry name" value="PAS_4"/>
</dbReference>
<dbReference type="SMART" id="SM00387">
    <property type="entry name" value="HATPase_c"/>
    <property type="match status" value="1"/>
</dbReference>
<dbReference type="InterPro" id="IPR004358">
    <property type="entry name" value="Sig_transdc_His_kin-like_C"/>
</dbReference>
<dbReference type="KEGG" id="hrr:HZS55_09405"/>
<dbReference type="PROSITE" id="PS50112">
    <property type="entry name" value="PAS"/>
    <property type="match status" value="1"/>
</dbReference>
<evidence type="ECO:0000259" key="3">
    <source>
        <dbReference type="PROSITE" id="PS50109"/>
    </source>
</evidence>
<dbReference type="GO" id="GO:0000155">
    <property type="term" value="F:phosphorelay sensor kinase activity"/>
    <property type="evidence" value="ECO:0007669"/>
    <property type="project" value="TreeGrafter"/>
</dbReference>
<dbReference type="InterPro" id="IPR005467">
    <property type="entry name" value="His_kinase_dom"/>
</dbReference>
<feature type="domain" description="Response regulatory" evidence="4">
    <location>
        <begin position="7"/>
        <end position="121"/>
    </location>
</feature>
<evidence type="ECO:0000256" key="2">
    <source>
        <dbReference type="PROSITE-ProRule" id="PRU00169"/>
    </source>
</evidence>
<dbReference type="Gene3D" id="3.40.50.2300">
    <property type="match status" value="1"/>
</dbReference>
<dbReference type="AlphaFoldDB" id="A0A7D5T2L6"/>
<feature type="modified residue" description="4-aspartylphosphate" evidence="2">
    <location>
        <position position="57"/>
    </location>
</feature>
<dbReference type="InterPro" id="IPR000014">
    <property type="entry name" value="PAS"/>
</dbReference>
<proteinExistence type="predicted"/>
<dbReference type="Pfam" id="PF02518">
    <property type="entry name" value="HATPase_c"/>
    <property type="match status" value="1"/>
</dbReference>
<dbReference type="NCBIfam" id="TIGR00229">
    <property type="entry name" value="sensory_box"/>
    <property type="match status" value="1"/>
</dbReference>
<evidence type="ECO:0000259" key="4">
    <source>
        <dbReference type="PROSITE" id="PS50110"/>
    </source>
</evidence>
<dbReference type="SMART" id="SM00448">
    <property type="entry name" value="REC"/>
    <property type="match status" value="1"/>
</dbReference>
<feature type="domain" description="PAS" evidence="5">
    <location>
        <begin position="131"/>
        <end position="201"/>
    </location>
</feature>
<evidence type="ECO:0000259" key="5">
    <source>
        <dbReference type="PROSITE" id="PS50112"/>
    </source>
</evidence>
<evidence type="ECO:0000313" key="6">
    <source>
        <dbReference type="EMBL" id="QLH79968.1"/>
    </source>
</evidence>
<dbReference type="InterPro" id="IPR036890">
    <property type="entry name" value="HATPase_C_sf"/>
</dbReference>
<dbReference type="SUPFAM" id="SSF55785">
    <property type="entry name" value="PYP-like sensor domain (PAS domain)"/>
    <property type="match status" value="1"/>
</dbReference>